<evidence type="ECO:0000259" key="8">
    <source>
        <dbReference type="PROSITE" id="PS50109"/>
    </source>
</evidence>
<keyword evidence="6" id="KW-0067">ATP-binding</keyword>
<comment type="caution">
    <text evidence="9">The sequence shown here is derived from an EMBL/GenBank/DDBJ whole genome shotgun (WGS) entry which is preliminary data.</text>
</comment>
<dbReference type="Gene3D" id="1.10.287.130">
    <property type="match status" value="1"/>
</dbReference>
<dbReference type="Gene3D" id="3.30.565.10">
    <property type="entry name" value="Histidine kinase-like ATPase, C-terminal domain"/>
    <property type="match status" value="1"/>
</dbReference>
<evidence type="ECO:0000256" key="6">
    <source>
        <dbReference type="ARBA" id="ARBA00022840"/>
    </source>
</evidence>
<name>A0ABS8CGL9_9BURK</name>
<feature type="domain" description="Histidine kinase" evidence="8">
    <location>
        <begin position="222"/>
        <end position="429"/>
    </location>
</feature>
<dbReference type="InterPro" id="IPR036890">
    <property type="entry name" value="HATPase_C_sf"/>
</dbReference>
<feature type="transmembrane region" description="Helical" evidence="7">
    <location>
        <begin position="86"/>
        <end position="103"/>
    </location>
</feature>
<evidence type="ECO:0000256" key="1">
    <source>
        <dbReference type="ARBA" id="ARBA00000085"/>
    </source>
</evidence>
<dbReference type="InterPro" id="IPR003594">
    <property type="entry name" value="HATPase_dom"/>
</dbReference>
<feature type="transmembrane region" description="Helical" evidence="7">
    <location>
        <begin position="29"/>
        <end position="49"/>
    </location>
</feature>
<dbReference type="PROSITE" id="PS50109">
    <property type="entry name" value="HIS_KIN"/>
    <property type="match status" value="1"/>
</dbReference>
<evidence type="ECO:0000256" key="4">
    <source>
        <dbReference type="ARBA" id="ARBA00022741"/>
    </source>
</evidence>
<gene>
    <name evidence="9" type="ORF">H0484_13110</name>
</gene>
<dbReference type="EMBL" id="JACDXW010000007">
    <property type="protein sequence ID" value="MCB5364689.1"/>
    <property type="molecule type" value="Genomic_DNA"/>
</dbReference>
<evidence type="ECO:0000313" key="10">
    <source>
        <dbReference type="Proteomes" id="UP000776983"/>
    </source>
</evidence>
<dbReference type="SMART" id="SM00387">
    <property type="entry name" value="HATPase_c"/>
    <property type="match status" value="1"/>
</dbReference>
<dbReference type="SUPFAM" id="SSF47384">
    <property type="entry name" value="Homodimeric domain of signal transducing histidine kinase"/>
    <property type="match status" value="1"/>
</dbReference>
<protein>
    <recommendedName>
        <fullName evidence="2">histidine kinase</fullName>
        <ecNumber evidence="2">2.7.13.3</ecNumber>
    </recommendedName>
</protein>
<evidence type="ECO:0000256" key="2">
    <source>
        <dbReference type="ARBA" id="ARBA00012438"/>
    </source>
</evidence>
<feature type="transmembrane region" description="Helical" evidence="7">
    <location>
        <begin position="165"/>
        <end position="186"/>
    </location>
</feature>
<dbReference type="Pfam" id="PF02518">
    <property type="entry name" value="HATPase_c"/>
    <property type="match status" value="1"/>
</dbReference>
<evidence type="ECO:0000256" key="3">
    <source>
        <dbReference type="ARBA" id="ARBA00022679"/>
    </source>
</evidence>
<keyword evidence="7" id="KW-0812">Transmembrane</keyword>
<dbReference type="GO" id="GO:0016301">
    <property type="term" value="F:kinase activity"/>
    <property type="evidence" value="ECO:0007669"/>
    <property type="project" value="UniProtKB-KW"/>
</dbReference>
<dbReference type="PANTHER" id="PTHR44936:SF10">
    <property type="entry name" value="SENSOR PROTEIN RSTB"/>
    <property type="match status" value="1"/>
</dbReference>
<feature type="transmembrane region" description="Helical" evidence="7">
    <location>
        <begin position="134"/>
        <end position="153"/>
    </location>
</feature>
<sequence length="451" mass="48422">MMPTAAGQEITLPDPDGAAGYKNMQQLILLRWIAVLGQIATIGTAYFLFEIPLPIDIMLTLVLALAAFNAISVLRLQARRPVTNMELLVALLVDVGILTALLYCSGGTTNPFIFLFLLQAALAAVLLQPWSTWVVVGVTACCVAGLALASQPLDLPLDHDMGLTSPYIQGLLLCFVLNAALLVVFITRINHNLRDRDQHLAALRQRAVEEEHIVRMGLLASGAAHELGTPLSTLAVILGDWRHMPPFTDDPELGQEISEMQIQVARCKAIVTGILMSAGETRGDSPTETTVHQFLEFVVEQWRATHGAAKLVYDNHFGPDVRIISDSALQQMVGNVLDNALEASPAWQRLIVDRQDDTLMLTIQDAGPGFSPDILAQLGKPYQSSKGQTGRGLGLFLSLNVARTLGGRLSAQNLLNGGAAVTITLPLSTLSLSESQPEAIASTTVAPPQAP</sequence>
<proteinExistence type="predicted"/>
<keyword evidence="4" id="KW-0547">Nucleotide-binding</keyword>
<organism evidence="9 10">
    <name type="scientific">Mesopusillimonas faecipullorum</name>
    <dbReference type="NCBI Taxonomy" id="2755040"/>
    <lineage>
        <taxon>Bacteria</taxon>
        <taxon>Pseudomonadati</taxon>
        <taxon>Pseudomonadota</taxon>
        <taxon>Betaproteobacteria</taxon>
        <taxon>Burkholderiales</taxon>
        <taxon>Alcaligenaceae</taxon>
        <taxon>Mesopusillimonas</taxon>
    </lineage>
</organism>
<keyword evidence="3" id="KW-0808">Transferase</keyword>
<reference evidence="9 10" key="1">
    <citation type="submission" date="2020-07" db="EMBL/GenBank/DDBJ databases">
        <title>Pusillimonas sp. nov., isolated from poultry manure in Taiwan.</title>
        <authorList>
            <person name="Lin S.-Y."/>
            <person name="Tang Y.-S."/>
            <person name="Young C.-C."/>
        </authorList>
    </citation>
    <scope>NUCLEOTIDE SEQUENCE [LARGE SCALE GENOMIC DNA]</scope>
    <source>
        <strain evidence="9 10">CC-YST705</strain>
    </source>
</reference>
<evidence type="ECO:0000256" key="5">
    <source>
        <dbReference type="ARBA" id="ARBA00022777"/>
    </source>
</evidence>
<feature type="transmembrane region" description="Helical" evidence="7">
    <location>
        <begin position="55"/>
        <end position="74"/>
    </location>
</feature>
<keyword evidence="5 9" id="KW-0418">Kinase</keyword>
<dbReference type="InterPro" id="IPR036097">
    <property type="entry name" value="HisK_dim/P_sf"/>
</dbReference>
<dbReference type="PRINTS" id="PR00344">
    <property type="entry name" value="BCTRLSENSOR"/>
</dbReference>
<keyword evidence="10" id="KW-1185">Reference proteome</keyword>
<dbReference type="Proteomes" id="UP000776983">
    <property type="component" value="Unassembled WGS sequence"/>
</dbReference>
<keyword evidence="7" id="KW-0472">Membrane</keyword>
<dbReference type="InterPro" id="IPR005467">
    <property type="entry name" value="His_kinase_dom"/>
</dbReference>
<dbReference type="InterPro" id="IPR004358">
    <property type="entry name" value="Sig_transdc_His_kin-like_C"/>
</dbReference>
<evidence type="ECO:0000313" key="9">
    <source>
        <dbReference type="EMBL" id="MCB5364689.1"/>
    </source>
</evidence>
<dbReference type="InterPro" id="IPR050980">
    <property type="entry name" value="2C_sensor_his_kinase"/>
</dbReference>
<dbReference type="SUPFAM" id="SSF55874">
    <property type="entry name" value="ATPase domain of HSP90 chaperone/DNA topoisomerase II/histidine kinase"/>
    <property type="match status" value="1"/>
</dbReference>
<evidence type="ECO:0000256" key="7">
    <source>
        <dbReference type="SAM" id="Phobius"/>
    </source>
</evidence>
<feature type="transmembrane region" description="Helical" evidence="7">
    <location>
        <begin position="109"/>
        <end position="127"/>
    </location>
</feature>
<dbReference type="PANTHER" id="PTHR44936">
    <property type="entry name" value="SENSOR PROTEIN CREC"/>
    <property type="match status" value="1"/>
</dbReference>
<accession>A0ABS8CGL9</accession>
<comment type="catalytic activity">
    <reaction evidence="1">
        <text>ATP + protein L-histidine = ADP + protein N-phospho-L-histidine.</text>
        <dbReference type="EC" id="2.7.13.3"/>
    </reaction>
</comment>
<keyword evidence="7" id="KW-1133">Transmembrane helix</keyword>
<dbReference type="EC" id="2.7.13.3" evidence="2"/>